<evidence type="ECO:0000256" key="6">
    <source>
        <dbReference type="ARBA" id="ARBA00022816"/>
    </source>
</evidence>
<keyword evidence="10" id="KW-0243">Dynein</keyword>
<evidence type="ECO:0000313" key="11">
    <source>
        <dbReference type="EMBL" id="CAL1534597.1"/>
    </source>
</evidence>
<evidence type="ECO:0000256" key="8">
    <source>
        <dbReference type="ARBA" id="ARBA00023212"/>
    </source>
</evidence>
<dbReference type="Pfam" id="PF01221">
    <property type="entry name" value="Dynein_light"/>
    <property type="match status" value="1"/>
</dbReference>
<evidence type="ECO:0000256" key="9">
    <source>
        <dbReference type="ARBA" id="ARBA00023242"/>
    </source>
</evidence>
<dbReference type="GO" id="GO:0007017">
    <property type="term" value="P:microtubule-based process"/>
    <property type="evidence" value="ECO:0007669"/>
    <property type="project" value="InterPro"/>
</dbReference>
<dbReference type="CDD" id="cd21452">
    <property type="entry name" value="DLC-like_DYNLL1_DYNLL2"/>
    <property type="match status" value="1"/>
</dbReference>
<reference evidence="11 12" key="1">
    <citation type="submission" date="2024-04" db="EMBL/GenBank/DDBJ databases">
        <authorList>
            <consortium name="Genoscope - CEA"/>
            <person name="William W."/>
        </authorList>
    </citation>
    <scope>NUCLEOTIDE SEQUENCE [LARGE SCALE GENOMIC DNA]</scope>
</reference>
<keyword evidence="3" id="KW-0813">Transport</keyword>
<dbReference type="FunFam" id="3.30.740.10:FF:000005">
    <property type="entry name" value="Dynein light chain"/>
    <property type="match status" value="1"/>
</dbReference>
<keyword evidence="10" id="KW-0505">Motor protein</keyword>
<dbReference type="GO" id="GO:0015031">
    <property type="term" value="P:protein transport"/>
    <property type="evidence" value="ECO:0007669"/>
    <property type="project" value="UniProtKB-KW"/>
</dbReference>
<dbReference type="GO" id="GO:0005868">
    <property type="term" value="C:cytoplasmic dynein complex"/>
    <property type="evidence" value="ECO:0007669"/>
    <property type="project" value="TreeGrafter"/>
</dbReference>
<dbReference type="GO" id="GO:0005874">
    <property type="term" value="C:microtubule"/>
    <property type="evidence" value="ECO:0007669"/>
    <property type="project" value="UniProtKB-KW"/>
</dbReference>
<protein>
    <recommendedName>
        <fullName evidence="10">Dynein light chain</fullName>
    </recommendedName>
</protein>
<keyword evidence="6" id="KW-0509">mRNA transport</keyword>
<dbReference type="GO" id="GO:0051028">
    <property type="term" value="P:mRNA transport"/>
    <property type="evidence" value="ECO:0007669"/>
    <property type="project" value="UniProtKB-KW"/>
</dbReference>
<evidence type="ECO:0000256" key="4">
    <source>
        <dbReference type="ARBA" id="ARBA00022490"/>
    </source>
</evidence>
<accession>A0AAV2HLM5</accession>
<dbReference type="AlphaFoldDB" id="A0AAV2HLM5"/>
<keyword evidence="9" id="KW-0539">Nucleus</keyword>
<sequence>MADYIPVVKSDDMPAPMRDEALTCAKSAIKLYSVERDIAAYIKKEFDKNHNPTWHCIVGHDFGSTVSHDSKNFIYFFVGELAILLFKSG</sequence>
<organism evidence="11 12">
    <name type="scientific">Lymnaea stagnalis</name>
    <name type="common">Great pond snail</name>
    <name type="synonym">Helix stagnalis</name>
    <dbReference type="NCBI Taxonomy" id="6523"/>
    <lineage>
        <taxon>Eukaryota</taxon>
        <taxon>Metazoa</taxon>
        <taxon>Spiralia</taxon>
        <taxon>Lophotrochozoa</taxon>
        <taxon>Mollusca</taxon>
        <taxon>Gastropoda</taxon>
        <taxon>Heterobranchia</taxon>
        <taxon>Euthyneura</taxon>
        <taxon>Panpulmonata</taxon>
        <taxon>Hygrophila</taxon>
        <taxon>Lymnaeoidea</taxon>
        <taxon>Lymnaeidae</taxon>
        <taxon>Lymnaea</taxon>
    </lineage>
</organism>
<dbReference type="SUPFAM" id="SSF54648">
    <property type="entry name" value="DLC"/>
    <property type="match status" value="1"/>
</dbReference>
<evidence type="ECO:0000256" key="3">
    <source>
        <dbReference type="ARBA" id="ARBA00022448"/>
    </source>
</evidence>
<dbReference type="Proteomes" id="UP001497497">
    <property type="component" value="Unassembled WGS sequence"/>
</dbReference>
<keyword evidence="7" id="KW-0653">Protein transport</keyword>
<comment type="similarity">
    <text evidence="10">Belongs to the dynein light chain family.</text>
</comment>
<keyword evidence="5 10" id="KW-0493">Microtubule</keyword>
<evidence type="ECO:0000256" key="10">
    <source>
        <dbReference type="RuleBase" id="RU365010"/>
    </source>
</evidence>
<proteinExistence type="inferred from homology"/>
<name>A0AAV2HLM5_LYMST</name>
<evidence type="ECO:0000256" key="1">
    <source>
        <dbReference type="ARBA" id="ARBA00004123"/>
    </source>
</evidence>
<keyword evidence="12" id="KW-1185">Reference proteome</keyword>
<comment type="subcellular location">
    <subcellularLocation>
        <location evidence="2 10">Cytoplasm</location>
        <location evidence="2 10">Cytoskeleton</location>
    </subcellularLocation>
    <subcellularLocation>
        <location evidence="1">Nucleus</location>
    </subcellularLocation>
</comment>
<evidence type="ECO:0000256" key="2">
    <source>
        <dbReference type="ARBA" id="ARBA00004245"/>
    </source>
</evidence>
<dbReference type="GO" id="GO:0005634">
    <property type="term" value="C:nucleus"/>
    <property type="evidence" value="ECO:0007669"/>
    <property type="project" value="UniProtKB-SubCell"/>
</dbReference>
<dbReference type="EMBL" id="CAXITT010000176">
    <property type="protein sequence ID" value="CAL1534597.1"/>
    <property type="molecule type" value="Genomic_DNA"/>
</dbReference>
<dbReference type="PANTHER" id="PTHR11886">
    <property type="entry name" value="DYNEIN LIGHT CHAIN"/>
    <property type="match status" value="1"/>
</dbReference>
<keyword evidence="8 10" id="KW-0206">Cytoskeleton</keyword>
<evidence type="ECO:0000256" key="5">
    <source>
        <dbReference type="ARBA" id="ARBA00022701"/>
    </source>
</evidence>
<evidence type="ECO:0000313" key="12">
    <source>
        <dbReference type="Proteomes" id="UP001497497"/>
    </source>
</evidence>
<evidence type="ECO:0000256" key="7">
    <source>
        <dbReference type="ARBA" id="ARBA00022927"/>
    </source>
</evidence>
<dbReference type="InterPro" id="IPR001372">
    <property type="entry name" value="Dynein_light_chain_typ-1/2"/>
</dbReference>
<dbReference type="Gene3D" id="3.30.740.10">
    <property type="entry name" value="Protein Inhibitor Of Neuronal Nitric Oxide Synthase"/>
    <property type="match status" value="1"/>
</dbReference>
<dbReference type="PANTHER" id="PTHR11886:SF35">
    <property type="entry name" value="DYNEIN LIGHT CHAIN"/>
    <property type="match status" value="1"/>
</dbReference>
<gene>
    <name evidence="11" type="ORF">GSLYS_00008557001</name>
</gene>
<dbReference type="SMART" id="SM01375">
    <property type="entry name" value="Dynein_light"/>
    <property type="match status" value="1"/>
</dbReference>
<comment type="caution">
    <text evidence="11">The sequence shown here is derived from an EMBL/GenBank/DDBJ whole genome shotgun (WGS) entry which is preliminary data.</text>
</comment>
<dbReference type="InterPro" id="IPR037177">
    <property type="entry name" value="DLC_sf"/>
</dbReference>
<dbReference type="GO" id="GO:0045505">
    <property type="term" value="F:dynein intermediate chain binding"/>
    <property type="evidence" value="ECO:0007669"/>
    <property type="project" value="TreeGrafter"/>
</dbReference>
<keyword evidence="4 10" id="KW-0963">Cytoplasm</keyword>